<comment type="caution">
    <text evidence="2">The sequence shown here is derived from an EMBL/GenBank/DDBJ whole genome shotgun (WGS) entry which is preliminary data.</text>
</comment>
<evidence type="ECO:0000313" key="3">
    <source>
        <dbReference type="Proteomes" id="UP000006443"/>
    </source>
</evidence>
<gene>
    <name evidence="2" type="ORF">DealDRAFT_0261</name>
</gene>
<evidence type="ECO:0000259" key="1">
    <source>
        <dbReference type="Pfam" id="PF13349"/>
    </source>
</evidence>
<accession>C0GCQ2</accession>
<evidence type="ECO:0000313" key="2">
    <source>
        <dbReference type="EMBL" id="EEG78987.1"/>
    </source>
</evidence>
<dbReference type="InterPro" id="IPR025164">
    <property type="entry name" value="Toastrack_DUF4097"/>
</dbReference>
<protein>
    <recommendedName>
        <fullName evidence="1">DUF4097 domain-containing protein</fullName>
    </recommendedName>
</protein>
<proteinExistence type="predicted"/>
<dbReference type="RefSeq" id="WP_008514105.1">
    <property type="nucleotide sequence ID" value="NZ_ACJM01000001.1"/>
</dbReference>
<dbReference type="AlphaFoldDB" id="C0GCQ2"/>
<dbReference type="OrthoDB" id="2064627at2"/>
<dbReference type="Pfam" id="PF13349">
    <property type="entry name" value="DUF4097"/>
    <property type="match status" value="1"/>
</dbReference>
<dbReference type="Proteomes" id="UP000006443">
    <property type="component" value="Unassembled WGS sequence"/>
</dbReference>
<dbReference type="EMBL" id="ACJM01000001">
    <property type="protein sequence ID" value="EEG78987.1"/>
    <property type="molecule type" value="Genomic_DNA"/>
</dbReference>
<feature type="domain" description="DUF4097" evidence="1">
    <location>
        <begin position="57"/>
        <end position="283"/>
    </location>
</feature>
<reference evidence="2 3" key="1">
    <citation type="submission" date="2009-02" db="EMBL/GenBank/DDBJ databases">
        <title>Sequencing of the draft genome and assembly of Dethiobacter alkaliphilus AHT 1.</title>
        <authorList>
            <consortium name="US DOE Joint Genome Institute (JGI-PGF)"/>
            <person name="Lucas S."/>
            <person name="Copeland A."/>
            <person name="Lapidus A."/>
            <person name="Glavina del Rio T."/>
            <person name="Dalin E."/>
            <person name="Tice H."/>
            <person name="Bruce D."/>
            <person name="Goodwin L."/>
            <person name="Pitluck S."/>
            <person name="Larimer F."/>
            <person name="Land M.L."/>
            <person name="Hauser L."/>
            <person name="Muyzer G."/>
        </authorList>
    </citation>
    <scope>NUCLEOTIDE SEQUENCE [LARGE SCALE GENOMIC DNA]</scope>
    <source>
        <strain evidence="2 3">AHT 1</strain>
    </source>
</reference>
<sequence length="285" mass="30631">MLNLDMKKIVMILLSLMVVSFALAGILGAGAGPWTASIVPGSLETIDETHVFESEEVQEIIIETISTDINIIPTEESTVKVHLYGEATPNLIPYDFARQSGNRISVDVRPKQQPGINFNTILRLTLDVYVPGEYTEKLRAQTVSGDLLASDLSLQTLAFKSVSGKLRATDFNAEWADLSTTSGNLSISGFAGELTSKTVSGDVTLDYKEFANNITVSTTSGNTTLILPEDAEFSVQFQTVSGKANSDFPITVDSLSGNRNFAGTVGSGENRVQVRSVSGNLEINK</sequence>
<dbReference type="eggNOG" id="COG3595">
    <property type="taxonomic scope" value="Bacteria"/>
</dbReference>
<organism evidence="2 3">
    <name type="scientific">Dethiobacter alkaliphilus AHT 1</name>
    <dbReference type="NCBI Taxonomy" id="555088"/>
    <lineage>
        <taxon>Bacteria</taxon>
        <taxon>Bacillati</taxon>
        <taxon>Bacillota</taxon>
        <taxon>Dethiobacteria</taxon>
        <taxon>Dethiobacterales</taxon>
        <taxon>Dethiobacteraceae</taxon>
        <taxon>Dethiobacter</taxon>
    </lineage>
</organism>
<name>C0GCQ2_DETAL</name>
<keyword evidence="3" id="KW-1185">Reference proteome</keyword>
<dbReference type="STRING" id="555088.DealDRAFT_0261"/>